<dbReference type="PANTHER" id="PTHR43463:SF1">
    <property type="entry name" value="NICOTINATE-NUCLEOTIDE--DIMETHYLBENZIMIDAZOLE PHOSPHORIBOSYLTRANSFERASE"/>
    <property type="match status" value="1"/>
</dbReference>
<reference evidence="10 11" key="1">
    <citation type="journal article" date="2010" name="J. Bacteriol.">
        <title>Genome sequence of Lentisphaera araneosa HTCC2155T, the type species of the order Lentisphaerales in the phylum Lentisphaerae.</title>
        <authorList>
            <person name="Thrash J.C."/>
            <person name="Cho J.C."/>
            <person name="Vergin K.L."/>
            <person name="Morris R.M."/>
            <person name="Giovannoni S.J."/>
        </authorList>
    </citation>
    <scope>NUCLEOTIDE SEQUENCE [LARGE SCALE GENOMIC DNA]</scope>
    <source>
        <strain evidence="10 11">HTCC2155</strain>
    </source>
</reference>
<evidence type="ECO:0000256" key="8">
    <source>
        <dbReference type="ARBA" id="ARBA00047340"/>
    </source>
</evidence>
<dbReference type="Pfam" id="PF02277">
    <property type="entry name" value="DBI_PRT"/>
    <property type="match status" value="1"/>
</dbReference>
<dbReference type="GO" id="GO:0009236">
    <property type="term" value="P:cobalamin biosynthetic process"/>
    <property type="evidence" value="ECO:0007669"/>
    <property type="project" value="UniProtKB-UniRule"/>
</dbReference>
<dbReference type="InterPro" id="IPR003200">
    <property type="entry name" value="Nict_dMeBzImd_PRibTrfase"/>
</dbReference>
<evidence type="ECO:0000256" key="5">
    <source>
        <dbReference type="ARBA" id="ARBA00022573"/>
    </source>
</evidence>
<dbReference type="SUPFAM" id="SSF52733">
    <property type="entry name" value="Nicotinate mononucleotide:5,6-dimethylbenzimidazole phosphoribosyltransferase (CobT)"/>
    <property type="match status" value="1"/>
</dbReference>
<evidence type="ECO:0000256" key="4">
    <source>
        <dbReference type="ARBA" id="ARBA00015486"/>
    </source>
</evidence>
<dbReference type="RefSeq" id="WP_007276539.1">
    <property type="nucleotide sequence ID" value="NZ_ABCK01000001.1"/>
</dbReference>
<evidence type="ECO:0000256" key="6">
    <source>
        <dbReference type="ARBA" id="ARBA00022676"/>
    </source>
</evidence>
<keyword evidence="7 10" id="KW-0808">Transferase</keyword>
<comment type="caution">
    <text evidence="10">The sequence shown here is derived from an EMBL/GenBank/DDBJ whole genome shotgun (WGS) entry which is preliminary data.</text>
</comment>
<dbReference type="EMBL" id="ABCK01000001">
    <property type="protein sequence ID" value="EDM29417.1"/>
    <property type="molecule type" value="Genomic_DNA"/>
</dbReference>
<keyword evidence="11" id="KW-1185">Reference proteome</keyword>
<dbReference type="NCBIfam" id="NF000996">
    <property type="entry name" value="PRK00105.1"/>
    <property type="match status" value="1"/>
</dbReference>
<organism evidence="10 11">
    <name type="scientific">Lentisphaera araneosa HTCC2155</name>
    <dbReference type="NCBI Taxonomy" id="313628"/>
    <lineage>
        <taxon>Bacteria</taxon>
        <taxon>Pseudomonadati</taxon>
        <taxon>Lentisphaerota</taxon>
        <taxon>Lentisphaeria</taxon>
        <taxon>Lentisphaerales</taxon>
        <taxon>Lentisphaeraceae</taxon>
        <taxon>Lentisphaera</taxon>
    </lineage>
</organism>
<dbReference type="InterPro" id="IPR036087">
    <property type="entry name" value="Nict_dMeBzImd_PRibTrfase_sf"/>
</dbReference>
<comment type="similarity">
    <text evidence="2">Belongs to the CobT family.</text>
</comment>
<comment type="pathway">
    <text evidence="1">Nucleoside biosynthesis; alpha-ribazole biosynthesis; alpha-ribazole from 5,6-dimethylbenzimidazole: step 1/2.</text>
</comment>
<evidence type="ECO:0000256" key="2">
    <source>
        <dbReference type="ARBA" id="ARBA00007110"/>
    </source>
</evidence>
<protein>
    <recommendedName>
        <fullName evidence="4 9">Nicotinate-nucleotide--dimethylbenzimidazole phosphoribosyltransferase</fullName>
        <ecNumber evidence="3 9">2.4.2.21</ecNumber>
    </recommendedName>
</protein>
<accession>A6DF37</accession>
<sequence length="345" mass="36898">MFKVPRIDRVDQSFATKAKNKLDSLAIPQGALGDLGALAETLMTFQKSLTPSFKKRELFLCAADHGIAVKGVSQYPQITDKILTCASYQGAVINALCKTHDCHLFLIDCGLINDVKQSSLSIISQVLDNGTKDFSVEAAMSSTQCEKALNNGIYLATQSEAQLILLGEMGIGNTSSAAAMFAKLYNLEAEQCVGAGTGLDKEGIKHKAQIIQQGLDRFSIEELEGEEKAFEILRQLGGFELATLVGICLGAAQQGKLILLDGFLSAVVALIAKEFNPAVLDYMLASHVSHEQAHKHALELLGKQALLDLKMRLGEGSGAVLALPLIDSVCAILESTMTLDEALSV</sequence>
<evidence type="ECO:0000256" key="1">
    <source>
        <dbReference type="ARBA" id="ARBA00005049"/>
    </source>
</evidence>
<gene>
    <name evidence="10" type="ORF">LNTAR_16743</name>
</gene>
<dbReference type="EC" id="2.4.2.21" evidence="3 9"/>
<comment type="catalytic activity">
    <reaction evidence="8">
        <text>5,6-dimethylbenzimidazole + nicotinate beta-D-ribonucleotide = alpha-ribazole 5'-phosphate + nicotinate + H(+)</text>
        <dbReference type="Rhea" id="RHEA:11196"/>
        <dbReference type="ChEBI" id="CHEBI:15378"/>
        <dbReference type="ChEBI" id="CHEBI:15890"/>
        <dbReference type="ChEBI" id="CHEBI:32544"/>
        <dbReference type="ChEBI" id="CHEBI:57502"/>
        <dbReference type="ChEBI" id="CHEBI:57918"/>
        <dbReference type="EC" id="2.4.2.21"/>
    </reaction>
</comment>
<dbReference type="InterPro" id="IPR017846">
    <property type="entry name" value="Nict_dMeBzImd_PRibTrfase_bact"/>
</dbReference>
<dbReference type="PANTHER" id="PTHR43463">
    <property type="entry name" value="NICOTINATE-NUCLEOTIDE--DIMETHYLBENZIMIDAZOLE PHOSPHORIBOSYLTRANSFERASE"/>
    <property type="match status" value="1"/>
</dbReference>
<evidence type="ECO:0000256" key="7">
    <source>
        <dbReference type="ARBA" id="ARBA00022679"/>
    </source>
</evidence>
<dbReference type="AlphaFoldDB" id="A6DF37"/>
<dbReference type="STRING" id="313628.LNTAR_16743"/>
<keyword evidence="5" id="KW-0169">Cobalamin biosynthesis</keyword>
<dbReference type="UniPathway" id="UPA00061">
    <property type="reaction ID" value="UER00516"/>
</dbReference>
<evidence type="ECO:0000256" key="9">
    <source>
        <dbReference type="NCBIfam" id="TIGR03160"/>
    </source>
</evidence>
<dbReference type="Gene3D" id="3.40.50.10210">
    <property type="match status" value="1"/>
</dbReference>
<keyword evidence="6 10" id="KW-0328">Glycosyltransferase</keyword>
<dbReference type="InterPro" id="IPR023195">
    <property type="entry name" value="Nict_dMeBzImd_PRibTrfase_N"/>
</dbReference>
<name>A6DF37_9BACT</name>
<dbReference type="eggNOG" id="COG2038">
    <property type="taxonomic scope" value="Bacteria"/>
</dbReference>
<evidence type="ECO:0000313" key="10">
    <source>
        <dbReference type="EMBL" id="EDM29417.1"/>
    </source>
</evidence>
<proteinExistence type="inferred from homology"/>
<dbReference type="OrthoDB" id="9781491at2"/>
<dbReference type="Proteomes" id="UP000004947">
    <property type="component" value="Unassembled WGS sequence"/>
</dbReference>
<evidence type="ECO:0000313" key="11">
    <source>
        <dbReference type="Proteomes" id="UP000004947"/>
    </source>
</evidence>
<dbReference type="NCBIfam" id="TIGR03160">
    <property type="entry name" value="cobT_DBIPRT"/>
    <property type="match status" value="1"/>
</dbReference>
<dbReference type="Gene3D" id="1.10.1610.10">
    <property type="match status" value="1"/>
</dbReference>
<dbReference type="GO" id="GO:0008939">
    <property type="term" value="F:nicotinate-nucleotide-dimethylbenzimidazole phosphoribosyltransferase activity"/>
    <property type="evidence" value="ECO:0007669"/>
    <property type="project" value="UniProtKB-UniRule"/>
</dbReference>
<evidence type="ECO:0000256" key="3">
    <source>
        <dbReference type="ARBA" id="ARBA00011991"/>
    </source>
</evidence>
<dbReference type="CDD" id="cd02439">
    <property type="entry name" value="DMB-PRT_CobT"/>
    <property type="match status" value="1"/>
</dbReference>